<evidence type="ECO:0000259" key="10">
    <source>
        <dbReference type="PROSITE" id="PS50928"/>
    </source>
</evidence>
<keyword evidence="5 9" id="KW-0812">Transmembrane</keyword>
<dbReference type="Pfam" id="PF00528">
    <property type="entry name" value="BPD_transp_1"/>
    <property type="match status" value="1"/>
</dbReference>
<dbReference type="Proteomes" id="UP001589814">
    <property type="component" value="Unassembled WGS sequence"/>
</dbReference>
<comment type="caution">
    <text evidence="11">The sequence shown here is derived from an EMBL/GenBank/DDBJ whole genome shotgun (WGS) entry which is preliminary data.</text>
</comment>
<keyword evidence="12" id="KW-1185">Reference proteome</keyword>
<keyword evidence="7 9" id="KW-1133">Transmembrane helix</keyword>
<dbReference type="RefSeq" id="WP_019951015.1">
    <property type="nucleotide sequence ID" value="NZ_JBHLVX010000051.1"/>
</dbReference>
<dbReference type="InterPro" id="IPR000515">
    <property type="entry name" value="MetI-like"/>
</dbReference>
<protein>
    <submittedName>
        <fullName evidence="11">Amino acid ABC transporter permease</fullName>
    </submittedName>
</protein>
<accession>A0ABV6G628</accession>
<evidence type="ECO:0000256" key="6">
    <source>
        <dbReference type="ARBA" id="ARBA00022970"/>
    </source>
</evidence>
<dbReference type="CDD" id="cd06261">
    <property type="entry name" value="TM_PBP2"/>
    <property type="match status" value="1"/>
</dbReference>
<keyword evidence="3 9" id="KW-0813">Transport</keyword>
<name>A0ABV6G628_9GAMM</name>
<feature type="domain" description="ABC transmembrane type-1" evidence="10">
    <location>
        <begin position="19"/>
        <end position="207"/>
    </location>
</feature>
<dbReference type="SUPFAM" id="SSF161098">
    <property type="entry name" value="MetI-like"/>
    <property type="match status" value="1"/>
</dbReference>
<evidence type="ECO:0000256" key="9">
    <source>
        <dbReference type="RuleBase" id="RU363032"/>
    </source>
</evidence>
<comment type="similarity">
    <text evidence="2">Belongs to the binding-protein-dependent transport system permease family. HisMQ subfamily.</text>
</comment>
<dbReference type="PROSITE" id="PS50928">
    <property type="entry name" value="ABC_TM1"/>
    <property type="match status" value="1"/>
</dbReference>
<dbReference type="Gene3D" id="1.10.3720.10">
    <property type="entry name" value="MetI-like"/>
    <property type="match status" value="1"/>
</dbReference>
<evidence type="ECO:0000256" key="7">
    <source>
        <dbReference type="ARBA" id="ARBA00022989"/>
    </source>
</evidence>
<evidence type="ECO:0000256" key="2">
    <source>
        <dbReference type="ARBA" id="ARBA00010072"/>
    </source>
</evidence>
<evidence type="ECO:0000256" key="1">
    <source>
        <dbReference type="ARBA" id="ARBA00004429"/>
    </source>
</evidence>
<evidence type="ECO:0000313" key="11">
    <source>
        <dbReference type="EMBL" id="MFC0269118.1"/>
    </source>
</evidence>
<evidence type="ECO:0000256" key="3">
    <source>
        <dbReference type="ARBA" id="ARBA00022448"/>
    </source>
</evidence>
<keyword evidence="4" id="KW-1003">Cell membrane</keyword>
<keyword evidence="8 9" id="KW-0472">Membrane</keyword>
<evidence type="ECO:0000256" key="4">
    <source>
        <dbReference type="ARBA" id="ARBA00022475"/>
    </source>
</evidence>
<dbReference type="InterPro" id="IPR010065">
    <property type="entry name" value="AA_ABC_transptr_permease_3TM"/>
</dbReference>
<dbReference type="NCBIfam" id="TIGR01726">
    <property type="entry name" value="HEQRo_perm_3TM"/>
    <property type="match status" value="1"/>
</dbReference>
<feature type="transmembrane region" description="Helical" evidence="9">
    <location>
        <begin position="185"/>
        <end position="207"/>
    </location>
</feature>
<feature type="transmembrane region" description="Helical" evidence="9">
    <location>
        <begin position="54"/>
        <end position="75"/>
    </location>
</feature>
<organism evidence="11 12">
    <name type="scientific">Kushneria aurantia</name>
    <dbReference type="NCBI Taxonomy" id="504092"/>
    <lineage>
        <taxon>Bacteria</taxon>
        <taxon>Pseudomonadati</taxon>
        <taxon>Pseudomonadota</taxon>
        <taxon>Gammaproteobacteria</taxon>
        <taxon>Oceanospirillales</taxon>
        <taxon>Halomonadaceae</taxon>
        <taxon>Kushneria</taxon>
    </lineage>
</organism>
<dbReference type="InterPro" id="IPR043429">
    <property type="entry name" value="ArtM/GltK/GlnP/TcyL/YhdX-like"/>
</dbReference>
<dbReference type="InterPro" id="IPR035906">
    <property type="entry name" value="MetI-like_sf"/>
</dbReference>
<proteinExistence type="inferred from homology"/>
<gene>
    <name evidence="11" type="ORF">ACFFHW_14175</name>
</gene>
<dbReference type="PANTHER" id="PTHR30614">
    <property type="entry name" value="MEMBRANE COMPONENT OF AMINO ACID ABC TRANSPORTER"/>
    <property type="match status" value="1"/>
</dbReference>
<reference evidence="11 12" key="1">
    <citation type="submission" date="2024-09" db="EMBL/GenBank/DDBJ databases">
        <authorList>
            <person name="Sun Q."/>
            <person name="Mori K."/>
        </authorList>
    </citation>
    <scope>NUCLEOTIDE SEQUENCE [LARGE SCALE GENOMIC DNA]</scope>
    <source>
        <strain evidence="11 12">CCM 7415</strain>
    </source>
</reference>
<sequence>MNDWLAFAWPHLPALLKGTGYTLIIWVVAMLFGSLAGTGLAVTRVYGATPWRRLATGYIELIRGTPLLVQMFIVYQGLPQVGIVLSPLTAAITAIGLNTAAYQAEYFRAGIRAVRPGQMQAARAIGLSRRRAIRHVVLPQAWRIALPQWANEVVIELKYTSVAFAISVPELMGQAQMIGADTFRYFEIFLVAAVIYVVLVGLVTLLLDVVERRYALRH</sequence>
<comment type="subcellular location">
    <subcellularLocation>
        <location evidence="1">Cell inner membrane</location>
        <topology evidence="1">Multi-pass membrane protein</topology>
    </subcellularLocation>
    <subcellularLocation>
        <location evidence="9">Cell membrane</location>
        <topology evidence="9">Multi-pass membrane protein</topology>
    </subcellularLocation>
</comment>
<dbReference type="PANTHER" id="PTHR30614:SF0">
    <property type="entry name" value="L-CYSTINE TRANSPORT SYSTEM PERMEASE PROTEIN TCYL"/>
    <property type="match status" value="1"/>
</dbReference>
<evidence type="ECO:0000256" key="5">
    <source>
        <dbReference type="ARBA" id="ARBA00022692"/>
    </source>
</evidence>
<keyword evidence="6" id="KW-0029">Amino-acid transport</keyword>
<evidence type="ECO:0000256" key="8">
    <source>
        <dbReference type="ARBA" id="ARBA00023136"/>
    </source>
</evidence>
<feature type="transmembrane region" description="Helical" evidence="9">
    <location>
        <begin position="20"/>
        <end position="42"/>
    </location>
</feature>
<dbReference type="EMBL" id="JBHLVX010000051">
    <property type="protein sequence ID" value="MFC0269118.1"/>
    <property type="molecule type" value="Genomic_DNA"/>
</dbReference>
<feature type="transmembrane region" description="Helical" evidence="9">
    <location>
        <begin position="81"/>
        <end position="102"/>
    </location>
</feature>
<evidence type="ECO:0000313" key="12">
    <source>
        <dbReference type="Proteomes" id="UP001589814"/>
    </source>
</evidence>